<dbReference type="STRING" id="662367.SAMN05216167_11748"/>
<dbReference type="GO" id="GO:0030246">
    <property type="term" value="F:carbohydrate binding"/>
    <property type="evidence" value="ECO:0007669"/>
    <property type="project" value="UniProtKB-KW"/>
</dbReference>
<dbReference type="GO" id="GO:0004553">
    <property type="term" value="F:hydrolase activity, hydrolyzing O-glycosyl compounds"/>
    <property type="evidence" value="ECO:0007669"/>
    <property type="project" value="UniProtKB-ARBA"/>
</dbReference>
<dbReference type="SUPFAM" id="SSF50939">
    <property type="entry name" value="Sialidases"/>
    <property type="match status" value="1"/>
</dbReference>
<name>A0A1I2CD98_9BACT</name>
<dbReference type="InterPro" id="IPR036278">
    <property type="entry name" value="Sialidase_sf"/>
</dbReference>
<sequence>MQITLRQLVRQASVLVMILGSFKGHLNGQDTRHIKSGTIIPDETYSDQPYIVKTNDGAWLCVLTTGTGHEGASGQHIISERSFDQGKTWVDKRDVEPGDGPEASYAVLLKAPSGRIFVFYNHNTDNTRAVKGDNPPYKDGLVKRVDSQGHFVFKYSDDHGKTWSDKRVDIPIRNFEIDRKNPYQGKIQYFWNVGRAFAYNESAYVPVHKVGGFGEGFFTSSEGAILQSPDLFKVQDPAQAKWTTLPDGDIGLRTPPSVGGPIAEEQSVSVLSDGSFYCVYRTIDGHPAYTYSRDGGHTWDAPQYLRYANGRLVKHPRAANFAWKCENGKFLYWFHNHGGRFIREHPNRRSMAYEDRNPAWVLGGIEADSPKGKIIRWTQPEILLYDDDPLIRMSYPDLIEDKGAYYVTETQKDIARVHKLDETLLTQLWNQFDNQAKAQTGIVLNWSNKNGNFPKSVAAPVLPEFYKRDTQRLDQGGMNVANGFTIDMAFTLRDLSGNQLMADTRTPDGKGWLLRTTDKKTLEIVLNDGRTQSVWACDEGLLKANQKQYVSIIVDGGPKIIAFVVDGVLNDGGDTRQFGWGRFNPQLKSVAGAPTLQIGTKLNGSIQQLTVYDRAIRVSEAIGNYNAYQKNQ</sequence>
<dbReference type="RefSeq" id="WP_093832358.1">
    <property type="nucleotide sequence ID" value="NZ_FOLQ01000017.1"/>
</dbReference>
<evidence type="ECO:0000313" key="3">
    <source>
        <dbReference type="Proteomes" id="UP000198598"/>
    </source>
</evidence>
<evidence type="ECO:0000313" key="2">
    <source>
        <dbReference type="EMBL" id="SFE66198.1"/>
    </source>
</evidence>
<feature type="domain" description="Sialidase" evidence="1">
    <location>
        <begin position="65"/>
        <end position="404"/>
    </location>
</feature>
<evidence type="ECO:0000259" key="1">
    <source>
        <dbReference type="Pfam" id="PF13088"/>
    </source>
</evidence>
<dbReference type="Pfam" id="PF13088">
    <property type="entry name" value="BNR_2"/>
    <property type="match status" value="1"/>
</dbReference>
<gene>
    <name evidence="2" type="ORF">SAMN05216167_11748</name>
</gene>
<organism evidence="2 3">
    <name type="scientific">Spirosoma endophyticum</name>
    <dbReference type="NCBI Taxonomy" id="662367"/>
    <lineage>
        <taxon>Bacteria</taxon>
        <taxon>Pseudomonadati</taxon>
        <taxon>Bacteroidota</taxon>
        <taxon>Cytophagia</taxon>
        <taxon>Cytophagales</taxon>
        <taxon>Cytophagaceae</taxon>
        <taxon>Spirosoma</taxon>
    </lineage>
</organism>
<dbReference type="Proteomes" id="UP000198598">
    <property type="component" value="Unassembled WGS sequence"/>
</dbReference>
<dbReference type="Gene3D" id="2.120.10.10">
    <property type="match status" value="2"/>
</dbReference>
<keyword evidence="2" id="KW-0430">Lectin</keyword>
<dbReference type="InterPro" id="IPR013320">
    <property type="entry name" value="ConA-like_dom_sf"/>
</dbReference>
<accession>A0A1I2CD98</accession>
<dbReference type="EMBL" id="FOLQ01000017">
    <property type="protein sequence ID" value="SFE66198.1"/>
    <property type="molecule type" value="Genomic_DNA"/>
</dbReference>
<keyword evidence="3" id="KW-1185">Reference proteome</keyword>
<dbReference type="GO" id="GO:0005975">
    <property type="term" value="P:carbohydrate metabolic process"/>
    <property type="evidence" value="ECO:0007669"/>
    <property type="project" value="UniProtKB-ARBA"/>
</dbReference>
<dbReference type="SUPFAM" id="SSF49899">
    <property type="entry name" value="Concanavalin A-like lectins/glucanases"/>
    <property type="match status" value="1"/>
</dbReference>
<dbReference type="Gene3D" id="2.60.120.200">
    <property type="match status" value="1"/>
</dbReference>
<proteinExistence type="predicted"/>
<dbReference type="OrthoDB" id="240763at2"/>
<dbReference type="CDD" id="cd15482">
    <property type="entry name" value="Sialidase_non-viral"/>
    <property type="match status" value="1"/>
</dbReference>
<reference evidence="2 3" key="1">
    <citation type="submission" date="2016-10" db="EMBL/GenBank/DDBJ databases">
        <authorList>
            <person name="de Groot N.N."/>
        </authorList>
    </citation>
    <scope>NUCLEOTIDE SEQUENCE [LARGE SCALE GENOMIC DNA]</scope>
    <source>
        <strain evidence="2 3">DSM 26130</strain>
    </source>
</reference>
<protein>
    <submittedName>
        <fullName evidence="2">Concanavalin A-like lectin/glucanases superfamily protein</fullName>
    </submittedName>
</protein>
<dbReference type="AlphaFoldDB" id="A0A1I2CD98"/>
<dbReference type="InterPro" id="IPR011040">
    <property type="entry name" value="Sialidase"/>
</dbReference>